<accession>A0A177BXW0</accession>
<dbReference type="GeneID" id="28764038"/>
<feature type="region of interest" description="Disordered" evidence="1">
    <location>
        <begin position="79"/>
        <end position="102"/>
    </location>
</feature>
<dbReference type="RefSeq" id="XP_018029535.1">
    <property type="nucleotide sequence ID" value="XM_018180552.1"/>
</dbReference>
<dbReference type="AlphaFoldDB" id="A0A177BXW0"/>
<keyword evidence="3" id="KW-1185">Reference proteome</keyword>
<reference evidence="2 3" key="1">
    <citation type="submission" date="2016-05" db="EMBL/GenBank/DDBJ databases">
        <title>Comparative analysis of secretome profiles of manganese(II)-oxidizing ascomycete fungi.</title>
        <authorList>
            <consortium name="DOE Joint Genome Institute"/>
            <person name="Zeiner C.A."/>
            <person name="Purvine S.O."/>
            <person name="Zink E.M."/>
            <person name="Wu S."/>
            <person name="Pasa-Tolic L."/>
            <person name="Chaput D.L."/>
            <person name="Haridas S."/>
            <person name="Grigoriev I.V."/>
            <person name="Santelli C.M."/>
            <person name="Hansel C.M."/>
        </authorList>
    </citation>
    <scope>NUCLEOTIDE SEQUENCE [LARGE SCALE GENOMIC DNA]</scope>
    <source>
        <strain evidence="2 3">AP3s5-JAC2a</strain>
    </source>
</reference>
<feature type="compositionally biased region" description="Basic and acidic residues" evidence="1">
    <location>
        <begin position="9"/>
        <end position="28"/>
    </location>
</feature>
<name>A0A177BXW0_9PLEO</name>
<sequence length="370" mass="41165">MEENSAVEMAKRKNSGREREDPTKKHQLDAASDATSATMRTKTRKDSNIRADQTPSLPLVLPMLPPRYLLRPAQRSGLDCTRRASTPPHLALTPSHEHPPLPLPLTEPSNLVAGKKQMHFRFLDLPKEVRFMVYDCLGCDTCHSVAHAQMGLWYKDTPSPFGLFRTCRFIYDEARALLRCCRRVGGLTLLASVKSAEDWSLSTHVAAMIQNGVMYDEVEKASRKEGVLGAHLPLSHWWRKRVSTREAKRETRALVAGRRSGAMVWPQEQGSKEPKKSLEQVQGFARQFGHVGLLKLMGGQTVHIRLLVAENSGSIEEEGAIEDDAGEKSDAADSDVDEHNGSSKDKYTDKTTRAAMSKTSTTATMMKSKT</sequence>
<gene>
    <name evidence="2" type="ORF">CC84DRAFT_1181328</name>
</gene>
<organism evidence="2 3">
    <name type="scientific">Paraphaeosphaeria sporulosa</name>
    <dbReference type="NCBI Taxonomy" id="1460663"/>
    <lineage>
        <taxon>Eukaryota</taxon>
        <taxon>Fungi</taxon>
        <taxon>Dikarya</taxon>
        <taxon>Ascomycota</taxon>
        <taxon>Pezizomycotina</taxon>
        <taxon>Dothideomycetes</taxon>
        <taxon>Pleosporomycetidae</taxon>
        <taxon>Pleosporales</taxon>
        <taxon>Massarineae</taxon>
        <taxon>Didymosphaeriaceae</taxon>
        <taxon>Paraphaeosphaeria</taxon>
    </lineage>
</organism>
<feature type="compositionally biased region" description="Low complexity" evidence="1">
    <location>
        <begin position="353"/>
        <end position="370"/>
    </location>
</feature>
<dbReference type="Proteomes" id="UP000077069">
    <property type="component" value="Unassembled WGS sequence"/>
</dbReference>
<dbReference type="PANTHER" id="PTHR42085">
    <property type="entry name" value="F-BOX DOMAIN-CONTAINING PROTEIN"/>
    <property type="match status" value="1"/>
</dbReference>
<dbReference type="InterPro" id="IPR038883">
    <property type="entry name" value="AN11006-like"/>
</dbReference>
<feature type="region of interest" description="Disordered" evidence="1">
    <location>
        <begin position="259"/>
        <end position="278"/>
    </location>
</feature>
<evidence type="ECO:0000256" key="1">
    <source>
        <dbReference type="SAM" id="MobiDB-lite"/>
    </source>
</evidence>
<feature type="region of interest" description="Disordered" evidence="1">
    <location>
        <begin position="1"/>
        <end position="54"/>
    </location>
</feature>
<feature type="compositionally biased region" description="Basic and acidic residues" evidence="1">
    <location>
        <begin position="326"/>
        <end position="352"/>
    </location>
</feature>
<evidence type="ECO:0000313" key="3">
    <source>
        <dbReference type="Proteomes" id="UP000077069"/>
    </source>
</evidence>
<feature type="region of interest" description="Disordered" evidence="1">
    <location>
        <begin position="320"/>
        <end position="370"/>
    </location>
</feature>
<evidence type="ECO:0000313" key="2">
    <source>
        <dbReference type="EMBL" id="OAF99169.1"/>
    </source>
</evidence>
<dbReference type="OrthoDB" id="5314997at2759"/>
<dbReference type="InParanoid" id="A0A177BXW0"/>
<proteinExistence type="predicted"/>
<protein>
    <submittedName>
        <fullName evidence="2">Uncharacterized protein</fullName>
    </submittedName>
</protein>
<dbReference type="EMBL" id="KV441562">
    <property type="protein sequence ID" value="OAF99169.1"/>
    <property type="molecule type" value="Genomic_DNA"/>
</dbReference>
<dbReference type="PANTHER" id="PTHR42085:SF2">
    <property type="entry name" value="F-BOX DOMAIN-CONTAINING PROTEIN"/>
    <property type="match status" value="1"/>
</dbReference>